<accession>A0A0J9TU36</accession>
<evidence type="ECO:0000313" key="2">
    <source>
        <dbReference type="EMBL" id="KMZ98816.1"/>
    </source>
</evidence>
<feature type="region of interest" description="Disordered" evidence="1">
    <location>
        <begin position="380"/>
        <end position="404"/>
    </location>
</feature>
<gene>
    <name evidence="2" type="ORF">PVNG_00610</name>
</gene>
<sequence>MNNMKAFVEKFRKSSDNLKQDDELYLERKQLNSLHNYFSHSLLYLERLESVIKNINIMISDLNRSLMSFFENDVNLETIKHVSYILNTFNDVREQITSHIANSKVAANNTLENIKTLQNLCTRKKNLGASIEHYEKKIRKLQLVTTSNQKHLDKVIRNEAKLNMVKNDYLKYHDAIKKGFEVILENKTNKVLFDARKDLEILLCYFSLMNSVSLKLKDPLKELKFKCPDAKKPKMPIDYNFFLEEEDDMNFFKEKKKGYSHTTSMQSAHMQNAHSMQNVHSMQSAQSMQSAHSMQSAQSMLSMRSMQNTQNMQMSSGKSRDYNYSSSSSVNINPFARTPLPSLENKMCKKPVSHAALAEPDVKKESTFFNIKSLLGVVDKSASSSAPPKAKSFSSPNIAPAFPQ</sequence>
<dbReference type="AlphaFoldDB" id="A0A0J9TU36"/>
<feature type="compositionally biased region" description="Low complexity" evidence="1">
    <location>
        <begin position="380"/>
        <end position="396"/>
    </location>
</feature>
<dbReference type="EMBL" id="KQ235437">
    <property type="protein sequence ID" value="KMZ98816.1"/>
    <property type="molecule type" value="Genomic_DNA"/>
</dbReference>
<evidence type="ECO:0000256" key="1">
    <source>
        <dbReference type="SAM" id="MobiDB-lite"/>
    </source>
</evidence>
<dbReference type="OrthoDB" id="371754at2759"/>
<dbReference type="Proteomes" id="UP000053239">
    <property type="component" value="Unassembled WGS sequence"/>
</dbReference>
<name>A0A0J9TU36_PLAVI</name>
<dbReference type="InterPro" id="IPR027267">
    <property type="entry name" value="AH/BAR_dom_sf"/>
</dbReference>
<reference evidence="2 3" key="1">
    <citation type="submission" date="2011-09" db="EMBL/GenBank/DDBJ databases">
        <title>The Genome Sequence of Plasmodium vivax North Korean.</title>
        <authorList>
            <consortium name="The Broad Institute Genome Sequencing Platform"/>
            <consortium name="The Broad Institute Genome Sequencing Center for Infectious Disease"/>
            <person name="Neafsey D."/>
            <person name="Carlton J."/>
            <person name="Barnwell J."/>
            <person name="Collins W."/>
            <person name="Escalante A."/>
            <person name="Mullikin J."/>
            <person name="Saul A."/>
            <person name="Guigo R."/>
            <person name="Camara F."/>
            <person name="Young S.K."/>
            <person name="Zeng Q."/>
            <person name="Gargeya S."/>
            <person name="Fitzgerald M."/>
            <person name="Haas B."/>
            <person name="Abouelleil A."/>
            <person name="Alvarado L."/>
            <person name="Arachchi H.M."/>
            <person name="Berlin A."/>
            <person name="Brown A."/>
            <person name="Chapman S.B."/>
            <person name="Chen Z."/>
            <person name="Dunbar C."/>
            <person name="Freedman E."/>
            <person name="Gearin G."/>
            <person name="Gellesch M."/>
            <person name="Goldberg J."/>
            <person name="Griggs A."/>
            <person name="Gujja S."/>
            <person name="Heiman D."/>
            <person name="Howarth C."/>
            <person name="Larson L."/>
            <person name="Lui A."/>
            <person name="MacDonald P.J.P."/>
            <person name="Montmayeur A."/>
            <person name="Murphy C."/>
            <person name="Neiman D."/>
            <person name="Pearson M."/>
            <person name="Priest M."/>
            <person name="Roberts A."/>
            <person name="Saif S."/>
            <person name="Shea T."/>
            <person name="Shenoy N."/>
            <person name="Sisk P."/>
            <person name="Stolte C."/>
            <person name="Sykes S."/>
            <person name="Wortman J."/>
            <person name="Nusbaum C."/>
            <person name="Birren B."/>
        </authorList>
    </citation>
    <scope>NUCLEOTIDE SEQUENCE [LARGE SCALE GENOMIC DNA]</scope>
    <source>
        <strain evidence="2 3">North Korean</strain>
    </source>
</reference>
<protein>
    <submittedName>
        <fullName evidence="2">Uncharacterized protein</fullName>
    </submittedName>
</protein>
<organism evidence="2 3">
    <name type="scientific">Plasmodium vivax North Korean</name>
    <dbReference type="NCBI Taxonomy" id="1035514"/>
    <lineage>
        <taxon>Eukaryota</taxon>
        <taxon>Sar</taxon>
        <taxon>Alveolata</taxon>
        <taxon>Apicomplexa</taxon>
        <taxon>Aconoidasida</taxon>
        <taxon>Haemosporida</taxon>
        <taxon>Plasmodiidae</taxon>
        <taxon>Plasmodium</taxon>
        <taxon>Plasmodium (Plasmodium)</taxon>
    </lineage>
</organism>
<dbReference type="Gene3D" id="1.20.1270.60">
    <property type="entry name" value="Arfaptin homology (AH) domain/BAR domain"/>
    <property type="match status" value="1"/>
</dbReference>
<proteinExistence type="predicted"/>
<evidence type="ECO:0000313" key="3">
    <source>
        <dbReference type="Proteomes" id="UP000053239"/>
    </source>
</evidence>